<feature type="domain" description="Ion transport" evidence="15">
    <location>
        <begin position="88"/>
        <end position="405"/>
    </location>
</feature>
<evidence type="ECO:0000256" key="10">
    <source>
        <dbReference type="ARBA" id="ARBA00023136"/>
    </source>
</evidence>
<feature type="transmembrane region" description="Helical" evidence="14">
    <location>
        <begin position="87"/>
        <end position="112"/>
    </location>
</feature>
<feature type="transmembrane region" description="Helical" evidence="14">
    <location>
        <begin position="217"/>
        <end position="239"/>
    </location>
</feature>
<keyword evidence="3" id="KW-0109">Calcium transport</keyword>
<evidence type="ECO:0000313" key="16">
    <source>
        <dbReference type="EMBL" id="OEH75854.1"/>
    </source>
</evidence>
<dbReference type="VEuPathDB" id="ToxoDB:LOC34620524"/>
<dbReference type="Proteomes" id="UP000095192">
    <property type="component" value="Unassembled WGS sequence"/>
</dbReference>
<keyword evidence="6" id="KW-0106">Calcium</keyword>
<dbReference type="Gene3D" id="1.20.120.350">
    <property type="entry name" value="Voltage-gated potassium channels. Chain C"/>
    <property type="match status" value="2"/>
</dbReference>
<dbReference type="InterPro" id="IPR050599">
    <property type="entry name" value="VDCC_alpha-1_subunit"/>
</dbReference>
<gene>
    <name evidence="16" type="ORF">cyc_03907</name>
</gene>
<feature type="compositionally biased region" description="Basic and acidic residues" evidence="13">
    <location>
        <begin position="1771"/>
        <end position="1786"/>
    </location>
</feature>
<feature type="region of interest" description="Disordered" evidence="13">
    <location>
        <begin position="1895"/>
        <end position="1949"/>
    </location>
</feature>
<dbReference type="GO" id="GO:0008331">
    <property type="term" value="F:high voltage-gated calcium channel activity"/>
    <property type="evidence" value="ECO:0007669"/>
    <property type="project" value="TreeGrafter"/>
</dbReference>
<evidence type="ECO:0000256" key="1">
    <source>
        <dbReference type="ARBA" id="ARBA00004141"/>
    </source>
</evidence>
<evidence type="ECO:0000256" key="7">
    <source>
        <dbReference type="ARBA" id="ARBA00022882"/>
    </source>
</evidence>
<evidence type="ECO:0000259" key="15">
    <source>
        <dbReference type="Pfam" id="PF00520"/>
    </source>
</evidence>
<feature type="transmembrane region" description="Helical" evidence="14">
    <location>
        <begin position="1292"/>
        <end position="1313"/>
    </location>
</feature>
<feature type="transmembrane region" description="Helical" evidence="14">
    <location>
        <begin position="1325"/>
        <end position="1346"/>
    </location>
</feature>
<feature type="compositionally biased region" description="Basic and acidic residues" evidence="13">
    <location>
        <begin position="1845"/>
        <end position="1855"/>
    </location>
</feature>
<feature type="domain" description="Ion transport" evidence="15">
    <location>
        <begin position="1258"/>
        <end position="1502"/>
    </location>
</feature>
<feature type="domain" description="Ion transport" evidence="15">
    <location>
        <begin position="1125"/>
        <end position="1197"/>
    </location>
</feature>
<dbReference type="InterPro" id="IPR005821">
    <property type="entry name" value="Ion_trans_dom"/>
</dbReference>
<dbReference type="PANTHER" id="PTHR45628:SF7">
    <property type="entry name" value="VOLTAGE-DEPENDENT CALCIUM CHANNEL TYPE A SUBUNIT ALPHA-1"/>
    <property type="match status" value="1"/>
</dbReference>
<proteinExistence type="predicted"/>
<keyword evidence="17" id="KW-1185">Reference proteome</keyword>
<dbReference type="InParanoid" id="A0A1D3CXC1"/>
<evidence type="ECO:0000313" key="17">
    <source>
        <dbReference type="Proteomes" id="UP000095192"/>
    </source>
</evidence>
<comment type="caution">
    <text evidence="16">The sequence shown here is derived from an EMBL/GenBank/DDBJ whole genome shotgun (WGS) entry which is preliminary data.</text>
</comment>
<feature type="transmembrane region" description="Helical" evidence="14">
    <location>
        <begin position="760"/>
        <end position="785"/>
    </location>
</feature>
<protein>
    <submittedName>
        <fullName evidence="16">Cation channel domain-containing protein</fullName>
    </submittedName>
</protein>
<evidence type="ECO:0000256" key="8">
    <source>
        <dbReference type="ARBA" id="ARBA00022989"/>
    </source>
</evidence>
<evidence type="ECO:0000256" key="4">
    <source>
        <dbReference type="ARBA" id="ARBA00022673"/>
    </source>
</evidence>
<dbReference type="PANTHER" id="PTHR45628">
    <property type="entry name" value="VOLTAGE-DEPENDENT CALCIUM CHANNEL TYPE A SUBUNIT ALPHA-1"/>
    <property type="match status" value="1"/>
</dbReference>
<evidence type="ECO:0000256" key="12">
    <source>
        <dbReference type="ARBA" id="ARBA00023303"/>
    </source>
</evidence>
<feature type="compositionally biased region" description="Low complexity" evidence="13">
    <location>
        <begin position="1750"/>
        <end position="1769"/>
    </location>
</feature>
<evidence type="ECO:0000256" key="11">
    <source>
        <dbReference type="ARBA" id="ARBA00023180"/>
    </source>
</evidence>
<dbReference type="Pfam" id="PF00520">
    <property type="entry name" value="Ion_trans"/>
    <property type="match status" value="4"/>
</dbReference>
<feature type="transmembrane region" description="Helical" evidence="14">
    <location>
        <begin position="118"/>
        <end position="138"/>
    </location>
</feature>
<feature type="transmembrane region" description="Helical" evidence="14">
    <location>
        <begin position="575"/>
        <end position="594"/>
    </location>
</feature>
<name>A0A1D3CXC1_9EIME</name>
<evidence type="ECO:0000256" key="13">
    <source>
        <dbReference type="SAM" id="MobiDB-lite"/>
    </source>
</evidence>
<sequence length="2002" mass="222427">MANPDKRSFESETFNMSSHTGPLHESSGVTQGTERTDNRLSSVRSRALSSLLSISTSAAVTPLEYSAARGQWGVFCFKVRDSRLSRALLMLTVLLDCLVTALGATNIAPPFLTWTSNILLLLGPICLVITGAGSRGVWSTKHAYLRSWSGWLDCIFLMNISADVLYCFGVGAGWWTHSSGSLAFLAILRNARAWVLLRICRTFRSAISQLARSAKDLVAVCVLVLVFSVLVLIVLLHFYGFTCWYRCYPDLPLPAEVQASDSCSADSFFWDVDESQFRFCSDKSPCREGTQCRNLFLYSVTSSCTAEDRRLLQDRAWRELQTNEEAAFGVIGLHTLGAAAVTILQGFTLEGWALTMQRQVDGDHSSAGVVAYIAFPALVVVGGMFLMNLAIAVLWEAFDAAKAEQATRPAILREAEWRVYQLLGTDWIKYLMVQLSQNWETASKLRSPLLPITEDFKAEADYELVKEGKPTFRERLCALRRQADRAVEFQFPQLKNRLQFLYAEVTAFSFRIATHRFTPLTMLTVVAIDTVSLLAEGGTDTSIMYTTIYILTSVVFVFEALVLVLAFGRQGLKDGFICLDILMACLTVVDGVYALAKCPHLSGCRTTMVETDGVLMSIGVVFSLMRPFRLFKLVKYFPPLRMTAEMLWVLHSALLPYVLLLIYSCAVMAQLGLFLFFDSKYLSVHSEGASLSVTKYLNFENPGNALLLLAAILTGEGWDLFFREFAQVYGREWTEFTFDSGQLSDFVLSGAFRVTAINTFLYIALLALNCVIFNLYGAVMIGQFIRTQKSLTVKHVANFIATCRNAGIKMPAEDALQGKNAQALYAVVDMSTDAQRDELIKAILLGSDHDKSAKAFGEFARKTSLAFDICKRVALKSNRLATRNSFGSISWTGDRHSSRSYSDIPVLSDKPNNKGLINDTGFDRAVAGHDLDHTLENSVTATSGISGRHSIAVLEKNKEETVPRGRINNSGALLHLDYLLVESRKLDIATKAAVQFVEAPGAGENKSAEELQFRELCSMFWSAVRDAIRQGRIALIEAAKVGLAQITPIDPHSVALQMAYLLLQIASLVELIIECAMKKSITSWKMHTILELGFQLALTADIFLRLGISSIREAGEPPSVYLAYANITSLSESFLSVFILTTSEGWPSLLTRILDLGDRHHVLTIILCSLVIALLSVFVMNLFVGVIVDVLEKEQANLEYTGGVRSATVLRWNEVQRAIFNSSAAAEVTKRRGGMMRAEGLGARDWLSQIIASKQVDLAVAIVSVASCLSLTATGAWAETSLRWRFPSFQNWIFWANAIFVVAYIIEQCFRALVLRKSLFEKGIYVFDFAIALLSLVALIIALSTSLNTAFPAGPLWPVGFRMVRVAYVICHRLPVMHVISITMLNVFAALRRVLLVLGGIILFYGLLGTCLFYDAPIDPKLHFTFASLLDSILLLMSCCTGENWHDIMLQGRAFYYKEGDAVLGWSIMVYSVTFTIVAFLLLMNVFMSTVLKGYVDAKRNQSLWKVAQQHNELMNKWRLREMKLSWLPIHVAVQVLTEIPAPIGYKNLYCEMGSRRMHAILASLAAYSLPIRNNSVHIRDVVLTTTCRACEAHAQNKETPIVVGLLQQRQAVELNPRFVSTWMKRFSDISGTASEFTVLHYLAALNIQAFWRTRRLLERNTATEQLMYMKHLLFLLETAAPICARRSERTDHRRSTLRRKRGIKGGGSIVRMSTALSRRGTFARPPKLSQPKERMKSALKRAVRGQSPRNNESEQISSSSSRRTCQSRLLQDEKLDHHSQRERPKSVRRGTVSEYIISLAEDHTRTASDHTGTLGKASAAQLSQEGQNTLFLRDSARASFTGKCDSRASSRSEPDSTTGLTASGAAPQIPVAGSSSTMRYSMVSGADSGYLSNEYPFTTHPTANAPPRRSNMRPSQPFLEPPPRRSLHRVSSSTRLHQQSFTDAGQANVIVPTRRRGQSVQFTGVERRELQHLLTPALVADDSSDFDKDEGGKTSLSKFAA</sequence>
<feature type="transmembrane region" description="Helical" evidence="14">
    <location>
        <begin position="369"/>
        <end position="395"/>
    </location>
</feature>
<feature type="transmembrane region" description="Helical" evidence="14">
    <location>
        <begin position="614"/>
        <end position="634"/>
    </location>
</feature>
<dbReference type="SUPFAM" id="SSF81324">
    <property type="entry name" value="Voltage-gated potassium channels"/>
    <property type="match status" value="1"/>
</dbReference>
<keyword evidence="9" id="KW-0406">Ion transport</keyword>
<dbReference type="GO" id="GO:0005891">
    <property type="term" value="C:voltage-gated calcium channel complex"/>
    <property type="evidence" value="ECO:0007669"/>
    <property type="project" value="TreeGrafter"/>
</dbReference>
<evidence type="ECO:0000256" key="6">
    <source>
        <dbReference type="ARBA" id="ARBA00022837"/>
    </source>
</evidence>
<keyword evidence="8 14" id="KW-1133">Transmembrane helix</keyword>
<organism evidence="16 17">
    <name type="scientific">Cyclospora cayetanensis</name>
    <dbReference type="NCBI Taxonomy" id="88456"/>
    <lineage>
        <taxon>Eukaryota</taxon>
        <taxon>Sar</taxon>
        <taxon>Alveolata</taxon>
        <taxon>Apicomplexa</taxon>
        <taxon>Conoidasida</taxon>
        <taxon>Coccidia</taxon>
        <taxon>Eucoccidiorida</taxon>
        <taxon>Eimeriorina</taxon>
        <taxon>Eimeriidae</taxon>
        <taxon>Cyclospora</taxon>
    </lineage>
</organism>
<feature type="compositionally biased region" description="Polar residues" evidence="13">
    <location>
        <begin position="1930"/>
        <end position="1946"/>
    </location>
</feature>
<feature type="transmembrane region" description="Helical" evidence="14">
    <location>
        <begin position="1366"/>
        <end position="1388"/>
    </location>
</feature>
<keyword evidence="5 14" id="KW-0812">Transmembrane</keyword>
<evidence type="ECO:0000256" key="5">
    <source>
        <dbReference type="ARBA" id="ARBA00022692"/>
    </source>
</evidence>
<feature type="region of interest" description="Disordered" evidence="13">
    <location>
        <begin position="1842"/>
        <end position="1873"/>
    </location>
</feature>
<feature type="region of interest" description="Disordered" evidence="13">
    <location>
        <begin position="1688"/>
        <end position="1791"/>
    </location>
</feature>
<evidence type="ECO:0000256" key="14">
    <source>
        <dbReference type="SAM" id="Phobius"/>
    </source>
</evidence>
<feature type="transmembrane region" description="Helical" evidence="14">
    <location>
        <begin position="1422"/>
        <end position="1442"/>
    </location>
</feature>
<keyword evidence="4" id="KW-0107">Calcium channel</keyword>
<feature type="domain" description="Ion transport" evidence="15">
    <location>
        <begin position="520"/>
        <end position="789"/>
    </location>
</feature>
<evidence type="ECO:0000256" key="9">
    <source>
        <dbReference type="ARBA" id="ARBA00023065"/>
    </source>
</evidence>
<evidence type="ECO:0000256" key="2">
    <source>
        <dbReference type="ARBA" id="ARBA00022448"/>
    </source>
</evidence>
<keyword evidence="2" id="KW-0813">Transport</keyword>
<feature type="transmembrane region" description="Helical" evidence="14">
    <location>
        <begin position="517"/>
        <end position="535"/>
    </location>
</feature>
<keyword evidence="12" id="KW-0407">Ion channel</keyword>
<dbReference type="EMBL" id="JROU02001602">
    <property type="protein sequence ID" value="OEH75854.1"/>
    <property type="molecule type" value="Genomic_DNA"/>
</dbReference>
<keyword evidence="11" id="KW-0325">Glycoprotein</keyword>
<keyword evidence="7" id="KW-0851">Voltage-gated channel</keyword>
<dbReference type="Gene3D" id="1.10.287.70">
    <property type="match status" value="4"/>
</dbReference>
<dbReference type="VEuPathDB" id="ToxoDB:cyc_03907"/>
<feature type="transmembrane region" description="Helical" evidence="14">
    <location>
        <begin position="1463"/>
        <end position="1488"/>
    </location>
</feature>
<reference evidence="16 17" key="1">
    <citation type="journal article" date="2016" name="BMC Genomics">
        <title>Comparative genomics reveals Cyclospora cayetanensis possesses coccidia-like metabolism and invasion components but unique surface antigens.</title>
        <authorList>
            <person name="Liu S."/>
            <person name="Wang L."/>
            <person name="Zheng H."/>
            <person name="Xu Z."/>
            <person name="Roellig D.M."/>
            <person name="Li N."/>
            <person name="Frace M.A."/>
            <person name="Tang K."/>
            <person name="Arrowood M.J."/>
            <person name="Moss D.M."/>
            <person name="Zhang L."/>
            <person name="Feng Y."/>
            <person name="Xiao L."/>
        </authorList>
    </citation>
    <scope>NUCLEOTIDE SEQUENCE [LARGE SCALE GENOMIC DNA]</scope>
    <source>
        <strain evidence="16 17">CHN_HEN01</strain>
    </source>
</reference>
<feature type="region of interest" description="Disordered" evidence="13">
    <location>
        <begin position="1"/>
        <end position="38"/>
    </location>
</feature>
<feature type="compositionally biased region" description="Polar residues" evidence="13">
    <location>
        <begin position="11"/>
        <end position="20"/>
    </location>
</feature>
<feature type="transmembrane region" description="Helical" evidence="14">
    <location>
        <begin position="654"/>
        <end position="677"/>
    </location>
</feature>
<feature type="transmembrane region" description="Helical" evidence="14">
    <location>
        <begin position="705"/>
        <end position="722"/>
    </location>
</feature>
<feature type="transmembrane region" description="Helical" evidence="14">
    <location>
        <begin position="1162"/>
        <end position="1188"/>
    </location>
</feature>
<feature type="compositionally biased region" description="Basic and acidic residues" evidence="13">
    <location>
        <begin position="1"/>
        <end position="10"/>
    </location>
</feature>
<feature type="transmembrane region" description="Helical" evidence="14">
    <location>
        <begin position="150"/>
        <end position="175"/>
    </location>
</feature>
<evidence type="ECO:0000256" key="3">
    <source>
        <dbReference type="ARBA" id="ARBA00022568"/>
    </source>
</evidence>
<dbReference type="GO" id="GO:0098703">
    <property type="term" value="P:calcium ion import across plasma membrane"/>
    <property type="evidence" value="ECO:0007669"/>
    <property type="project" value="TreeGrafter"/>
</dbReference>
<feature type="transmembrane region" description="Helical" evidence="14">
    <location>
        <begin position="547"/>
        <end position="568"/>
    </location>
</feature>
<feature type="transmembrane region" description="Helical" evidence="14">
    <location>
        <begin position="1395"/>
        <end position="1416"/>
    </location>
</feature>
<feature type="region of interest" description="Disordered" evidence="13">
    <location>
        <begin position="1982"/>
        <end position="2002"/>
    </location>
</feature>
<dbReference type="InterPro" id="IPR027359">
    <property type="entry name" value="Volt_channel_dom_sf"/>
</dbReference>
<comment type="subcellular location">
    <subcellularLocation>
        <location evidence="1">Membrane</location>
        <topology evidence="1">Multi-pass membrane protein</topology>
    </subcellularLocation>
</comment>
<accession>A0A1D3CXC1</accession>
<keyword evidence="10 14" id="KW-0472">Membrane</keyword>